<evidence type="ECO:0000256" key="1">
    <source>
        <dbReference type="PROSITE-ProRule" id="PRU00285"/>
    </source>
</evidence>
<accession>A0A9J6ZNM6</accession>
<dbReference type="RefSeq" id="WP_250723449.1">
    <property type="nucleotide sequence ID" value="NZ_CP098400.1"/>
</dbReference>
<evidence type="ECO:0000259" key="3">
    <source>
        <dbReference type="PROSITE" id="PS01031"/>
    </source>
</evidence>
<evidence type="ECO:0000256" key="2">
    <source>
        <dbReference type="RuleBase" id="RU003616"/>
    </source>
</evidence>
<dbReference type="Gene3D" id="2.60.40.790">
    <property type="match status" value="1"/>
</dbReference>
<feature type="domain" description="SHSP" evidence="3">
    <location>
        <begin position="29"/>
        <end position="143"/>
    </location>
</feature>
<proteinExistence type="inferred from homology"/>
<dbReference type="AlphaFoldDB" id="A0A9J6ZNM6"/>
<dbReference type="KEGG" id="alkq:M9189_11660"/>
<comment type="similarity">
    <text evidence="1 2">Belongs to the small heat shock protein (HSP20) family.</text>
</comment>
<name>A0A9J6ZNM6_9BACT</name>
<keyword evidence="5" id="KW-1185">Reference proteome</keyword>
<dbReference type="PROSITE" id="PS01031">
    <property type="entry name" value="SHSP"/>
    <property type="match status" value="1"/>
</dbReference>
<sequence length="143" mass="16285">MRRTTRNVPDLINIFDDFFGGDFFTSPVLSGYRSIPAVNVRETDDEYAIEVAAPGFSKDDFKVEYHNGVLTISSEKEEKNEENGKGYCRKEFNYSSFSRSFSVPSTQIDDSKIDAVYKDGILNVTLHKREEVKPKPARMIAIK</sequence>
<reference evidence="4" key="2">
    <citation type="submission" date="2022-06" db="EMBL/GenBank/DDBJ databases">
        <title>Xiashengella guii gen. nov. sp. nov., a bacterium isolated form anaerobic digestion tank.</title>
        <authorList>
            <person name="Huang H."/>
        </authorList>
    </citation>
    <scope>NUCLEOTIDE SEQUENCE</scope>
    <source>
        <strain evidence="4">Ai-910</strain>
    </source>
</reference>
<dbReference type="Pfam" id="PF00011">
    <property type="entry name" value="HSP20"/>
    <property type="match status" value="1"/>
</dbReference>
<protein>
    <submittedName>
        <fullName evidence="4">Hsp20 family protein</fullName>
    </submittedName>
</protein>
<evidence type="ECO:0000313" key="5">
    <source>
        <dbReference type="Proteomes" id="UP001056426"/>
    </source>
</evidence>
<dbReference type="InterPro" id="IPR031107">
    <property type="entry name" value="Small_HSP"/>
</dbReference>
<dbReference type="PANTHER" id="PTHR11527">
    <property type="entry name" value="HEAT-SHOCK PROTEIN 20 FAMILY MEMBER"/>
    <property type="match status" value="1"/>
</dbReference>
<organism evidence="4 5">
    <name type="scientific">Xiashengella succiniciproducens</name>
    <dbReference type="NCBI Taxonomy" id="2949635"/>
    <lineage>
        <taxon>Bacteria</taxon>
        <taxon>Pseudomonadati</taxon>
        <taxon>Bacteroidota</taxon>
        <taxon>Bacteroidia</taxon>
        <taxon>Marinilabiliales</taxon>
        <taxon>Marinilabiliaceae</taxon>
        <taxon>Xiashengella</taxon>
    </lineage>
</organism>
<dbReference type="InterPro" id="IPR002068">
    <property type="entry name" value="A-crystallin/Hsp20_dom"/>
</dbReference>
<dbReference type="EMBL" id="CP098400">
    <property type="protein sequence ID" value="URW79508.1"/>
    <property type="molecule type" value="Genomic_DNA"/>
</dbReference>
<reference evidence="4" key="1">
    <citation type="submission" date="2022-05" db="EMBL/GenBank/DDBJ databases">
        <authorList>
            <person name="Sun X."/>
        </authorList>
    </citation>
    <scope>NUCLEOTIDE SEQUENCE</scope>
    <source>
        <strain evidence="4">Ai-910</strain>
    </source>
</reference>
<dbReference type="InterPro" id="IPR008978">
    <property type="entry name" value="HSP20-like_chaperone"/>
</dbReference>
<evidence type="ECO:0000313" key="4">
    <source>
        <dbReference type="EMBL" id="URW79508.1"/>
    </source>
</evidence>
<dbReference type="SUPFAM" id="SSF49764">
    <property type="entry name" value="HSP20-like chaperones"/>
    <property type="match status" value="1"/>
</dbReference>
<dbReference type="Proteomes" id="UP001056426">
    <property type="component" value="Chromosome"/>
</dbReference>
<gene>
    <name evidence="4" type="ORF">M9189_11660</name>
</gene>